<dbReference type="RefSeq" id="WP_065089667.1">
    <property type="nucleotide sequence ID" value="NZ_JQSG02000006.1"/>
</dbReference>
<protein>
    <submittedName>
        <fullName evidence="9">2-octaprenyl-3-methyl-6-methoxy-1,4-benzoquinol hydroxylase</fullName>
    </submittedName>
</protein>
<dbReference type="GO" id="GO:0016705">
    <property type="term" value="F:oxidoreductase activity, acting on paired donors, with incorporation or reduction of molecular oxygen"/>
    <property type="evidence" value="ECO:0007669"/>
    <property type="project" value="InterPro"/>
</dbReference>
<dbReference type="PROSITE" id="PS01304">
    <property type="entry name" value="UBIH"/>
    <property type="match status" value="1"/>
</dbReference>
<comment type="caution">
    <text evidence="9">The sequence shown here is derived from an EMBL/GenBank/DDBJ whole genome shotgun (WGS) entry which is preliminary data.</text>
</comment>
<dbReference type="InterPro" id="IPR002938">
    <property type="entry name" value="FAD-bd"/>
</dbReference>
<dbReference type="PANTHER" id="PTHR43876:SF7">
    <property type="entry name" value="UBIQUINONE BIOSYNTHESIS MONOOXYGENASE COQ6, MITOCHONDRIAL"/>
    <property type="match status" value="1"/>
</dbReference>
<dbReference type="PANTHER" id="PTHR43876">
    <property type="entry name" value="UBIQUINONE BIOSYNTHESIS MONOOXYGENASE COQ6, MITOCHONDRIAL"/>
    <property type="match status" value="1"/>
</dbReference>
<organism evidence="9 10">
    <name type="scientific">Acidihalobacter prosperus</name>
    <dbReference type="NCBI Taxonomy" id="160660"/>
    <lineage>
        <taxon>Bacteria</taxon>
        <taxon>Pseudomonadati</taxon>
        <taxon>Pseudomonadota</taxon>
        <taxon>Gammaproteobacteria</taxon>
        <taxon>Chromatiales</taxon>
        <taxon>Ectothiorhodospiraceae</taxon>
        <taxon>Acidihalobacter</taxon>
    </lineage>
</organism>
<keyword evidence="5" id="KW-0274">FAD</keyword>
<name>A0A1A6C0G4_9GAMM</name>
<keyword evidence="6" id="KW-0560">Oxidoreductase</keyword>
<sequence length="397" mass="43000">MSVEHYEVVVIGGGMVGTALARALGRQGRRVALVEAHAPRPWRGDEPYDLRVSAINRASQRLFEQLDAWRAMLERRVSPYRRMHVWDAGGTGAITFDAAEIGEPDLGHIIENRVIQEALGDALEGVTEYCPAALESMTVDAARVRLMLADGRELSAALVVGADGARSRVRSLAGIEREERPYGQKAIVATLMTERPHQATAWQRFLATGPVALLPLADGSSSLVWSADSEVADRLMALSDDDFRLELGRATALRLGCVARIGPRAAFPLVGSRVRPYVRPRIALVGDAAHTIHPLAGQGVNLGFMDVAVLAERLADTRRDIGSLRVLRAYERARRAENEGAMRVMEGFKQIFGSRLPGLGWLRGQGLALAGGLPPLKRRLAARALLGGGPPSRADRV</sequence>
<evidence type="ECO:0000313" key="9">
    <source>
        <dbReference type="EMBL" id="OBS08046.1"/>
    </source>
</evidence>
<evidence type="ECO:0000256" key="3">
    <source>
        <dbReference type="ARBA" id="ARBA00005349"/>
    </source>
</evidence>
<gene>
    <name evidence="9" type="ORF">Thpro_022296</name>
</gene>
<evidence type="ECO:0000256" key="2">
    <source>
        <dbReference type="ARBA" id="ARBA00004749"/>
    </source>
</evidence>
<dbReference type="UniPathway" id="UPA00232"/>
<dbReference type="InterPro" id="IPR036188">
    <property type="entry name" value="FAD/NAD-bd_sf"/>
</dbReference>
<evidence type="ECO:0000259" key="8">
    <source>
        <dbReference type="Pfam" id="PF01494"/>
    </source>
</evidence>
<dbReference type="InterPro" id="IPR051205">
    <property type="entry name" value="UbiH/COQ6_monooxygenase"/>
</dbReference>
<dbReference type="EMBL" id="JQSG02000006">
    <property type="protein sequence ID" value="OBS08046.1"/>
    <property type="molecule type" value="Genomic_DNA"/>
</dbReference>
<evidence type="ECO:0000256" key="1">
    <source>
        <dbReference type="ARBA" id="ARBA00001974"/>
    </source>
</evidence>
<dbReference type="NCBIfam" id="TIGR01988">
    <property type="entry name" value="Ubi-OHases"/>
    <property type="match status" value="1"/>
</dbReference>
<evidence type="ECO:0000256" key="7">
    <source>
        <dbReference type="ARBA" id="ARBA00023033"/>
    </source>
</evidence>
<accession>A0A1A6C0G4</accession>
<dbReference type="Gene3D" id="3.50.50.60">
    <property type="entry name" value="FAD/NAD(P)-binding domain"/>
    <property type="match status" value="2"/>
</dbReference>
<keyword evidence="7" id="KW-0503">Monooxygenase</keyword>
<dbReference type="InterPro" id="IPR010971">
    <property type="entry name" value="UbiH/COQ6"/>
</dbReference>
<dbReference type="SUPFAM" id="SSF51905">
    <property type="entry name" value="FAD/NAD(P)-binding domain"/>
    <property type="match status" value="1"/>
</dbReference>
<comment type="pathway">
    <text evidence="2">Cofactor biosynthesis; ubiquinone biosynthesis.</text>
</comment>
<keyword evidence="4" id="KW-0285">Flavoprotein</keyword>
<dbReference type="Pfam" id="PF01494">
    <property type="entry name" value="FAD_binding_3"/>
    <property type="match status" value="1"/>
</dbReference>
<dbReference type="PRINTS" id="PR00420">
    <property type="entry name" value="RNGMNOXGNASE"/>
</dbReference>
<dbReference type="GO" id="GO:0071949">
    <property type="term" value="F:FAD binding"/>
    <property type="evidence" value="ECO:0007669"/>
    <property type="project" value="InterPro"/>
</dbReference>
<reference evidence="9 10" key="1">
    <citation type="journal article" date="2014" name="Genome Announc.">
        <title>Draft Genome Sequence of the Iron-Oxidizing, Acidophilic, and Halotolerant 'Thiobacillus prosperus' Type Strain DSM 5130.</title>
        <authorList>
            <person name="Ossandon F.J."/>
            <person name="Cardenas J.P."/>
            <person name="Corbett M."/>
            <person name="Quatrini R."/>
            <person name="Holmes D.S."/>
            <person name="Watkin E."/>
        </authorList>
    </citation>
    <scope>NUCLEOTIDE SEQUENCE [LARGE SCALE GENOMIC DNA]</scope>
    <source>
        <strain evidence="9 10">DSM 5130</strain>
    </source>
</reference>
<comment type="cofactor">
    <cofactor evidence="1">
        <name>FAD</name>
        <dbReference type="ChEBI" id="CHEBI:57692"/>
    </cofactor>
</comment>
<proteinExistence type="inferred from homology"/>
<comment type="similarity">
    <text evidence="3">Belongs to the UbiH/COQ6 family.</text>
</comment>
<dbReference type="OrthoDB" id="9769565at2"/>
<evidence type="ECO:0000256" key="4">
    <source>
        <dbReference type="ARBA" id="ARBA00022630"/>
    </source>
</evidence>
<feature type="domain" description="FAD-binding" evidence="8">
    <location>
        <begin position="6"/>
        <end position="341"/>
    </location>
</feature>
<dbReference type="AlphaFoldDB" id="A0A1A6C0G4"/>
<evidence type="ECO:0000256" key="6">
    <source>
        <dbReference type="ARBA" id="ARBA00023002"/>
    </source>
</evidence>
<evidence type="ECO:0000256" key="5">
    <source>
        <dbReference type="ARBA" id="ARBA00022827"/>
    </source>
</evidence>
<dbReference type="Proteomes" id="UP000029273">
    <property type="component" value="Unassembled WGS sequence"/>
</dbReference>
<keyword evidence="10" id="KW-1185">Reference proteome</keyword>
<dbReference type="InterPro" id="IPR018168">
    <property type="entry name" value="Ubi_Hdrlase_CS"/>
</dbReference>
<evidence type="ECO:0000313" key="10">
    <source>
        <dbReference type="Proteomes" id="UP000029273"/>
    </source>
</evidence>
<dbReference type="GO" id="GO:0006744">
    <property type="term" value="P:ubiquinone biosynthetic process"/>
    <property type="evidence" value="ECO:0007669"/>
    <property type="project" value="UniProtKB-UniPathway"/>
</dbReference>
<dbReference type="GO" id="GO:0004497">
    <property type="term" value="F:monooxygenase activity"/>
    <property type="evidence" value="ECO:0007669"/>
    <property type="project" value="UniProtKB-KW"/>
</dbReference>